<dbReference type="EMBL" id="CAJNOK010028464">
    <property type="protein sequence ID" value="CAF1435123.1"/>
    <property type="molecule type" value="Genomic_DNA"/>
</dbReference>
<organism evidence="2 3">
    <name type="scientific">Didymodactylos carnosus</name>
    <dbReference type="NCBI Taxonomy" id="1234261"/>
    <lineage>
        <taxon>Eukaryota</taxon>
        <taxon>Metazoa</taxon>
        <taxon>Spiralia</taxon>
        <taxon>Gnathifera</taxon>
        <taxon>Rotifera</taxon>
        <taxon>Eurotatoria</taxon>
        <taxon>Bdelloidea</taxon>
        <taxon>Philodinida</taxon>
        <taxon>Philodinidae</taxon>
        <taxon>Didymodactylos</taxon>
    </lineage>
</organism>
<evidence type="ECO:0000313" key="1">
    <source>
        <dbReference type="EMBL" id="CAF1435123.1"/>
    </source>
</evidence>
<dbReference type="AlphaFoldDB" id="A0A8S2SP61"/>
<evidence type="ECO:0000313" key="2">
    <source>
        <dbReference type="EMBL" id="CAF4232504.1"/>
    </source>
</evidence>
<reference evidence="2" key="1">
    <citation type="submission" date="2021-02" db="EMBL/GenBank/DDBJ databases">
        <authorList>
            <person name="Nowell W R."/>
        </authorList>
    </citation>
    <scope>NUCLEOTIDE SEQUENCE</scope>
</reference>
<evidence type="ECO:0000313" key="3">
    <source>
        <dbReference type="Proteomes" id="UP000682733"/>
    </source>
</evidence>
<protein>
    <submittedName>
        <fullName evidence="2">Uncharacterized protein</fullName>
    </submittedName>
</protein>
<comment type="caution">
    <text evidence="2">The sequence shown here is derived from an EMBL/GenBank/DDBJ whole genome shotgun (WGS) entry which is preliminary data.</text>
</comment>
<dbReference type="Proteomes" id="UP000682733">
    <property type="component" value="Unassembled WGS sequence"/>
</dbReference>
<gene>
    <name evidence="1" type="ORF">OVA965_LOCUS34207</name>
    <name evidence="2" type="ORF">TMI583_LOCUS35120</name>
</gene>
<dbReference type="Proteomes" id="UP000677228">
    <property type="component" value="Unassembled WGS sequence"/>
</dbReference>
<proteinExistence type="predicted"/>
<accession>A0A8S2SP61</accession>
<name>A0A8S2SP61_9BILA</name>
<dbReference type="EMBL" id="CAJOBA010050254">
    <property type="protein sequence ID" value="CAF4232504.1"/>
    <property type="molecule type" value="Genomic_DNA"/>
</dbReference>
<feature type="non-terminal residue" evidence="2">
    <location>
        <position position="1"/>
    </location>
</feature>
<sequence>VANLNKLESVQYKAAIATVGAMKGTLREKVYEILGWFSLKDHFRILRLLTFSKIVKGLTPGYLSVLLHVRQPNEKYNLRSNRSTTIETNVLLFSVTTVPHSVTQQIMQLKWVAVERLFGAFQGARRPLQICYSFACVIRISAMLTVSFI</sequence>